<organism evidence="3 4">
    <name type="scientific">Streptomyces hainanensis</name>
    <dbReference type="NCBI Taxonomy" id="402648"/>
    <lineage>
        <taxon>Bacteria</taxon>
        <taxon>Bacillati</taxon>
        <taxon>Actinomycetota</taxon>
        <taxon>Actinomycetes</taxon>
        <taxon>Kitasatosporales</taxon>
        <taxon>Streptomycetaceae</taxon>
        <taxon>Streptomyces</taxon>
    </lineage>
</organism>
<dbReference type="Proteomes" id="UP000295345">
    <property type="component" value="Unassembled WGS sequence"/>
</dbReference>
<comment type="caution">
    <text evidence="3">The sequence shown here is derived from an EMBL/GenBank/DDBJ whole genome shotgun (WGS) entry which is preliminary data.</text>
</comment>
<proteinExistence type="predicted"/>
<dbReference type="Gene3D" id="3.40.50.300">
    <property type="entry name" value="P-loop containing nucleotide triphosphate hydrolases"/>
    <property type="match status" value="1"/>
</dbReference>
<accession>A0A4R4TPG3</accession>
<evidence type="ECO:0000313" key="3">
    <source>
        <dbReference type="EMBL" id="TDC77202.1"/>
    </source>
</evidence>
<dbReference type="EMBL" id="SMKI01000059">
    <property type="protein sequence ID" value="TDC77202.1"/>
    <property type="molecule type" value="Genomic_DNA"/>
</dbReference>
<dbReference type="SUPFAM" id="SSF52540">
    <property type="entry name" value="P-loop containing nucleoside triphosphate hydrolases"/>
    <property type="match status" value="1"/>
</dbReference>
<evidence type="ECO:0000259" key="2">
    <source>
        <dbReference type="Pfam" id="PF25472"/>
    </source>
</evidence>
<dbReference type="Pfam" id="PF12458">
    <property type="entry name" value="DUF3686"/>
    <property type="match status" value="1"/>
</dbReference>
<dbReference type="InterPro" id="IPR057224">
    <property type="entry name" value="DUF7902"/>
</dbReference>
<protein>
    <submittedName>
        <fullName evidence="3">DNA repair ATPase</fullName>
    </submittedName>
</protein>
<dbReference type="InterPro" id="IPR027417">
    <property type="entry name" value="P-loop_NTPase"/>
</dbReference>
<feature type="domain" description="DUF3686" evidence="1">
    <location>
        <begin position="34"/>
        <end position="485"/>
    </location>
</feature>
<dbReference type="RefSeq" id="WP_132817203.1">
    <property type="nucleotide sequence ID" value="NZ_SMKI01000059.1"/>
</dbReference>
<evidence type="ECO:0000259" key="1">
    <source>
        <dbReference type="Pfam" id="PF12458"/>
    </source>
</evidence>
<sequence>MTTAHQPTGAEPAADLDAGTYELLRDRLRSAATELADRAGTLNARRVETFGGRDLTLLATDRVRTGEPAVPREVVAVGGLLLIGYRPPTDRPVAAAPGDVLALYRVTDEGLTPAPEDAVPGLLDDPAFRRDFADLYRYYRQARLLRLRTAGSLLLAVFQTGERASDIRAFRWRLTPEGPPSYLDAQGERDHVPPPAHDFTWHEIDRADHVPGPPPHAVVDGTLLVSTVGGELSVRTAADAEAGREGYREPVAEPLQSLADARIAWARFGPLLLLRVRPYNEPDHRHLVHNTRTGETVRLDGVGQACRALPEDQGLVFPGGTYLAAAPAGAAARTFDVDARGLAFERVVRSPNGEDVLYVFLAPDSGRTLLLPYNLIAGEVANPLVARGHALLDDGTMALVREPAGGDQPGLVHTVQLWRTPFVSETYAAARPAGTGPLARIGNADLVRGVSDALTVARMATELAPGTAVFEAIVAACDRLTDQYHWLPLDGLAALHEPVATLRETADAVVAEYARVTEAQRQADEALATADTELTALLRRARGEAPRAAEEWVALLTRLRRARGRLESLREVRRIDPAALTALGERVAEGLAATGRRAVAFLSRPDAFDATGAAIEALAEEAAALTTAAGAEPLAARIAEHAEGLHAVTDVVGGLDIADAVVRTALLERIGAVLGAVNRARAVLDRRRAELAHAEGRAEFAAEYALLGQAVAGALATADTPEQCEEHLGRLLLQVENLEARFGAFDDFLTRLTEQREEIYETFAARKQAALDERARRGQRLAASADRILATITRRATRLPTLDEVNAYFATDPLVTRVRATVDELRALDDTVRADELAGRLKAARQEAGRALRDHADLHAADGTVRLGRHRFSVTPGTIDLTLLPHDDGLAFAVTGTDYRAPLDPDSDGELFAGTREFWDQPVVSEAADVYRAETLAARLLTDPGPAALDRAAADGSLPELVRAAAEAAYDEGYDRGVHDHDATAILRRLLPLRAAAGLLRFPPDVRAAAQLFWAHHPAAAARTGWAVRAQSLARARAAFGAGTPAVAGLAEELATAAREFLPAALAPTASGAPWRLLGDYLFEELAAGGPVFVAGAPARALLDDFRAALGSTGVKELAQDLRALDDDLAARHQLLTAWLAAFAADAGHATDDLSEAVALDLCADRLDHRPLDAPLTAAATGLLGAHARLTGGELPLRLDEFLTRTAEFTAHRMPAHRAWTRRRSALLDAERERLRLAAYRPRVLTTFVRNRLIDEVYLPLIGDSLAKQLGTAGDERRTDSQGLLLLLSPPGYGKTTLLEYVAARLGLALVRADGPALGHGTTSLDPAAAPDAAARREVEKINFALEMGNNVLLHVDDIQHVSPELLQRFIPLTDAQRRVDGVRTADGRPVTYDLRGKRFAICMAGNPFTESGTRFRVPDMLANRADVWNLGDVLSGREELFELSHLENALAANPVLAPLAARDRADVDLLVRLARGDRTASADRLVHPYDAAELERVLTVLRLLLRVQRTTLRVNAAYIASATQEDTDRTEPPFRLQGSYRDTNRLAEQVLPVMTDAEVEALIDDHYRAEAQALASGAEANLLKLAELRGRLTPSEAERWAELRRSHLRRAGAKL</sequence>
<feature type="domain" description="DUF7902" evidence="2">
    <location>
        <begin position="606"/>
        <end position="690"/>
    </location>
</feature>
<name>A0A4R4TPG3_9ACTN</name>
<dbReference type="OrthoDB" id="9814769at2"/>
<keyword evidence="4" id="KW-1185">Reference proteome</keyword>
<dbReference type="Pfam" id="PF25472">
    <property type="entry name" value="DUF7902"/>
    <property type="match status" value="1"/>
</dbReference>
<dbReference type="InterPro" id="IPR020958">
    <property type="entry name" value="DUF3686"/>
</dbReference>
<reference evidence="3 4" key="1">
    <citation type="submission" date="2019-03" db="EMBL/GenBank/DDBJ databases">
        <title>Draft genome sequences of novel Actinobacteria.</title>
        <authorList>
            <person name="Sahin N."/>
            <person name="Ay H."/>
            <person name="Saygin H."/>
        </authorList>
    </citation>
    <scope>NUCLEOTIDE SEQUENCE [LARGE SCALE GENOMIC DNA]</scope>
    <source>
        <strain evidence="3 4">DSM 41900</strain>
    </source>
</reference>
<evidence type="ECO:0000313" key="4">
    <source>
        <dbReference type="Proteomes" id="UP000295345"/>
    </source>
</evidence>
<gene>
    <name evidence="3" type="ORF">E1283_07985</name>
</gene>